<feature type="DNA-binding region" description="H-T-H motif" evidence="2">
    <location>
        <begin position="36"/>
        <end position="55"/>
    </location>
</feature>
<comment type="caution">
    <text evidence="4">The sequence shown here is derived from an EMBL/GenBank/DDBJ whole genome shotgun (WGS) entry which is preliminary data.</text>
</comment>
<dbReference type="PROSITE" id="PS50977">
    <property type="entry name" value="HTH_TETR_2"/>
    <property type="match status" value="1"/>
</dbReference>
<dbReference type="InterPro" id="IPR001647">
    <property type="entry name" value="HTH_TetR"/>
</dbReference>
<evidence type="ECO:0000256" key="1">
    <source>
        <dbReference type="ARBA" id="ARBA00023125"/>
    </source>
</evidence>
<dbReference type="SUPFAM" id="SSF46689">
    <property type="entry name" value="Homeodomain-like"/>
    <property type="match status" value="1"/>
</dbReference>
<dbReference type="InterPro" id="IPR009057">
    <property type="entry name" value="Homeodomain-like_sf"/>
</dbReference>
<dbReference type="RefSeq" id="WP_201373346.1">
    <property type="nucleotide sequence ID" value="NZ_BNJG01000002.1"/>
</dbReference>
<evidence type="ECO:0000256" key="2">
    <source>
        <dbReference type="PROSITE-ProRule" id="PRU00335"/>
    </source>
</evidence>
<dbReference type="Pfam" id="PF00440">
    <property type="entry name" value="TetR_N"/>
    <property type="match status" value="1"/>
</dbReference>
<keyword evidence="1 2" id="KW-0238">DNA-binding</keyword>
<feature type="domain" description="HTH tetR-type" evidence="3">
    <location>
        <begin position="13"/>
        <end position="73"/>
    </location>
</feature>
<dbReference type="PANTHER" id="PTHR43479">
    <property type="entry name" value="ACREF/ENVCD OPERON REPRESSOR-RELATED"/>
    <property type="match status" value="1"/>
</dbReference>
<dbReference type="Proteomes" id="UP000654345">
    <property type="component" value="Unassembled WGS sequence"/>
</dbReference>
<dbReference type="Gene3D" id="1.10.357.10">
    <property type="entry name" value="Tetracycline Repressor, domain 2"/>
    <property type="match status" value="1"/>
</dbReference>
<gene>
    <name evidence="4" type="ORF">KSB_53700</name>
</gene>
<name>A0ABQ3UW53_9CHLR</name>
<dbReference type="PANTHER" id="PTHR43479:SF7">
    <property type="entry name" value="TETR-FAMILY TRANSCRIPTIONAL REGULATOR"/>
    <property type="match status" value="1"/>
</dbReference>
<evidence type="ECO:0000313" key="4">
    <source>
        <dbReference type="EMBL" id="GHO56895.1"/>
    </source>
</evidence>
<evidence type="ECO:0000313" key="5">
    <source>
        <dbReference type="Proteomes" id="UP000654345"/>
    </source>
</evidence>
<proteinExistence type="predicted"/>
<accession>A0ABQ3UW53</accession>
<dbReference type="InterPro" id="IPR023772">
    <property type="entry name" value="DNA-bd_HTH_TetR-type_CS"/>
</dbReference>
<keyword evidence="5" id="KW-1185">Reference proteome</keyword>
<dbReference type="EMBL" id="BNJG01000002">
    <property type="protein sequence ID" value="GHO56895.1"/>
    <property type="molecule type" value="Genomic_DNA"/>
</dbReference>
<protein>
    <recommendedName>
        <fullName evidence="3">HTH tetR-type domain-containing protein</fullName>
    </recommendedName>
</protein>
<evidence type="ECO:0000259" key="3">
    <source>
        <dbReference type="PROSITE" id="PS50977"/>
    </source>
</evidence>
<reference evidence="4 5" key="1">
    <citation type="journal article" date="2021" name="Int. J. Syst. Evol. Microbiol.">
        <title>Reticulibacter mediterranei gen. nov., sp. nov., within the new family Reticulibacteraceae fam. nov., and Ktedonospora formicarum gen. nov., sp. nov., Ktedonobacter robiniae sp. nov., Dictyobacter formicarum sp. nov. and Dictyobacter arantiisoli sp. nov., belonging to the class Ktedonobacteria.</title>
        <authorList>
            <person name="Yabe S."/>
            <person name="Zheng Y."/>
            <person name="Wang C.M."/>
            <person name="Sakai Y."/>
            <person name="Abe K."/>
            <person name="Yokota A."/>
            <person name="Donadio S."/>
            <person name="Cavaletti L."/>
            <person name="Monciardini P."/>
        </authorList>
    </citation>
    <scope>NUCLEOTIDE SEQUENCE [LARGE SCALE GENOMIC DNA]</scope>
    <source>
        <strain evidence="4 5">SOSP1-30</strain>
    </source>
</reference>
<dbReference type="PROSITE" id="PS01081">
    <property type="entry name" value="HTH_TETR_1"/>
    <property type="match status" value="1"/>
</dbReference>
<dbReference type="InterPro" id="IPR050624">
    <property type="entry name" value="HTH-type_Tx_Regulator"/>
</dbReference>
<organism evidence="4 5">
    <name type="scientific">Ktedonobacter robiniae</name>
    <dbReference type="NCBI Taxonomy" id="2778365"/>
    <lineage>
        <taxon>Bacteria</taxon>
        <taxon>Bacillati</taxon>
        <taxon>Chloroflexota</taxon>
        <taxon>Ktedonobacteria</taxon>
        <taxon>Ktedonobacterales</taxon>
        <taxon>Ktedonobacteraceae</taxon>
        <taxon>Ktedonobacter</taxon>
    </lineage>
</organism>
<sequence>MRNLTKGLDPRVKRTRTLLQQAFLDLMREKSFSTITVQDITERATVNRATFYAHFEDKYALLNALVHSRFQQMLGERLPGGFKWERHSLQVLIHIIFEFLGEVQRRWEEGNRPFEPLVARAVQQELYELLLRGIKQRKASGEPHNDPETAATVASWSIFGAAVEWSRGERHLPIEQVCEHVLTVITRGIAL</sequence>